<proteinExistence type="predicted"/>
<evidence type="ECO:0000313" key="1">
    <source>
        <dbReference type="EMBL" id="QDL12531.1"/>
    </source>
</evidence>
<dbReference type="KEGG" id="bsen:DP114_31860"/>
<organism evidence="1 2">
    <name type="scientific">Brasilonema sennae CENA114</name>
    <dbReference type="NCBI Taxonomy" id="415709"/>
    <lineage>
        <taxon>Bacteria</taxon>
        <taxon>Bacillati</taxon>
        <taxon>Cyanobacteriota</taxon>
        <taxon>Cyanophyceae</taxon>
        <taxon>Nostocales</taxon>
        <taxon>Scytonemataceae</taxon>
        <taxon>Brasilonema</taxon>
        <taxon>Bromeliae group (in: Brasilonema)</taxon>
    </lineage>
</organism>
<keyword evidence="2" id="KW-1185">Reference proteome</keyword>
<name>A0A856MS65_9CYAN</name>
<sequence>MTITIPLNTDCINSLDLSPVVTEIEKLLQEGAMLQQGAAQGAMLQQGAAQGAMLQQGAAQGAIASYEQQLHFDIDYTLEPGDPRELSEIPEVRLWFIRLDTRYPWLPFLLDWKTGEFARYAAMLVPHQFSTKEGIQYNPEALEIFLMHKLFALNDWLQQQGIPSKSRLQSMAQLLGYELDDAFFEMF</sequence>
<protein>
    <submittedName>
        <fullName evidence="1">DUF1817 domain-containing protein</fullName>
    </submittedName>
</protein>
<evidence type="ECO:0000313" key="2">
    <source>
        <dbReference type="Proteomes" id="UP000503129"/>
    </source>
</evidence>
<dbReference type="Pfam" id="PF08847">
    <property type="entry name" value="Crr6"/>
    <property type="match status" value="1"/>
</dbReference>
<dbReference type="EMBL" id="CP030118">
    <property type="protein sequence ID" value="QDL12531.1"/>
    <property type="molecule type" value="Genomic_DNA"/>
</dbReference>
<gene>
    <name evidence="1" type="ORF">DP114_31860</name>
</gene>
<dbReference type="AlphaFoldDB" id="A0A856MS65"/>
<dbReference type="GO" id="GO:0010275">
    <property type="term" value="P:NAD(P)H dehydrogenase complex assembly"/>
    <property type="evidence" value="ECO:0007669"/>
    <property type="project" value="TreeGrafter"/>
</dbReference>
<dbReference type="PANTHER" id="PTHR35724:SF1">
    <property type="entry name" value="PROTEIN CHLORORESPIRATORY REDUCTION 6, CHLOROPLASTIC"/>
    <property type="match status" value="1"/>
</dbReference>
<dbReference type="PANTHER" id="PTHR35724">
    <property type="entry name" value="PROTEIN CHLORORESPIRATORY REDUCTION 6, CHLOROPLASTIC"/>
    <property type="match status" value="1"/>
</dbReference>
<accession>A0A856MS65</accession>
<dbReference type="NCBIfam" id="NF038024">
    <property type="entry name" value="CRR6_slr1097"/>
    <property type="match status" value="1"/>
</dbReference>
<dbReference type="InterPro" id="IPR014946">
    <property type="entry name" value="CRR6"/>
</dbReference>
<dbReference type="RefSeq" id="WP_171978361.1">
    <property type="nucleotide sequence ID" value="NZ_CAWOXK010000001.1"/>
</dbReference>
<dbReference type="Proteomes" id="UP000503129">
    <property type="component" value="Chromosome"/>
</dbReference>
<reference evidence="1 2" key="1">
    <citation type="submission" date="2018-06" db="EMBL/GenBank/DDBJ databases">
        <title>Comparative genomics of Brasilonema spp. strains.</title>
        <authorList>
            <person name="Alvarenga D.O."/>
            <person name="Fiore M.F."/>
            <person name="Varani A.M."/>
        </authorList>
    </citation>
    <scope>NUCLEOTIDE SEQUENCE [LARGE SCALE GENOMIC DNA]</scope>
    <source>
        <strain evidence="1 2">CENA114</strain>
    </source>
</reference>